<dbReference type="RefSeq" id="WP_308864855.1">
    <property type="nucleotide sequence ID" value="NZ_JAVHUL010000027.1"/>
</dbReference>
<proteinExistence type="predicted"/>
<keyword evidence="1" id="KW-0472">Membrane</keyword>
<evidence type="ECO:0000313" key="2">
    <source>
        <dbReference type="EMBL" id="MDQ7917965.1"/>
    </source>
</evidence>
<dbReference type="InterPro" id="IPR036291">
    <property type="entry name" value="NAD(P)-bd_dom_sf"/>
</dbReference>
<name>A0ABU1A2W3_9FLAO</name>
<evidence type="ECO:0000256" key="1">
    <source>
        <dbReference type="SAM" id="Phobius"/>
    </source>
</evidence>
<dbReference type="Gene3D" id="3.40.50.720">
    <property type="entry name" value="NAD(P)-binding Rossmann-like Domain"/>
    <property type="match status" value="1"/>
</dbReference>
<evidence type="ECO:0000313" key="3">
    <source>
        <dbReference type="Proteomes" id="UP001230915"/>
    </source>
</evidence>
<reference evidence="2 3" key="1">
    <citation type="submission" date="2023-08" db="EMBL/GenBank/DDBJ databases">
        <title>Mesonia sp. MT50, isolated from deep-sea sediment of the Mariana Trench.</title>
        <authorList>
            <person name="Fu H."/>
        </authorList>
    </citation>
    <scope>NUCLEOTIDE SEQUENCE [LARGE SCALE GENOMIC DNA]</scope>
    <source>
        <strain evidence="2 3">MT50</strain>
    </source>
</reference>
<comment type="caution">
    <text evidence="2">The sequence shown here is derived from an EMBL/GenBank/DDBJ whole genome shotgun (WGS) entry which is preliminary data.</text>
</comment>
<protein>
    <recommendedName>
        <fullName evidence="4">Alcohol dehydrogenase-like C-terminal domain-containing protein</fullName>
    </recommendedName>
</protein>
<dbReference type="SUPFAM" id="SSF51735">
    <property type="entry name" value="NAD(P)-binding Rossmann-fold domains"/>
    <property type="match status" value="1"/>
</dbReference>
<evidence type="ECO:0008006" key="4">
    <source>
        <dbReference type="Google" id="ProtNLM"/>
    </source>
</evidence>
<gene>
    <name evidence="2" type="ORF">RBU60_10290</name>
</gene>
<organism evidence="2 3">
    <name type="scientific">Mesonia profundi</name>
    <dbReference type="NCBI Taxonomy" id="3070998"/>
    <lineage>
        <taxon>Bacteria</taxon>
        <taxon>Pseudomonadati</taxon>
        <taxon>Bacteroidota</taxon>
        <taxon>Flavobacteriia</taxon>
        <taxon>Flavobacteriales</taxon>
        <taxon>Flavobacteriaceae</taxon>
        <taxon>Mesonia</taxon>
    </lineage>
</organism>
<dbReference type="PANTHER" id="PTHR43205">
    <property type="entry name" value="PROSTAGLANDIN REDUCTASE"/>
    <property type="match status" value="1"/>
</dbReference>
<keyword evidence="3" id="KW-1185">Reference proteome</keyword>
<feature type="transmembrane region" description="Helical" evidence="1">
    <location>
        <begin position="12"/>
        <end position="30"/>
    </location>
</feature>
<dbReference type="EMBL" id="JAVHUL010000027">
    <property type="protein sequence ID" value="MDQ7917965.1"/>
    <property type="molecule type" value="Genomic_DNA"/>
</dbReference>
<accession>A0ABU1A2W3</accession>
<keyword evidence="1" id="KW-1133">Transmembrane helix</keyword>
<dbReference type="Proteomes" id="UP001230915">
    <property type="component" value="Unassembled WGS sequence"/>
</dbReference>
<dbReference type="PANTHER" id="PTHR43205:SF7">
    <property type="entry name" value="PROSTAGLANDIN REDUCTASE 1"/>
    <property type="match status" value="1"/>
</dbReference>
<dbReference type="InterPro" id="IPR045010">
    <property type="entry name" value="MDR_fam"/>
</dbReference>
<keyword evidence="1" id="KW-0812">Transmembrane</keyword>
<sequence length="80" mass="8325">MEKVNPDLAPISSAVSILGIPGLAAYFGMLRIGKPQKEETIVISGATGAVGSIAGQGCNVIGIPDPTRKLTTSKTIWVWM</sequence>
<dbReference type="Gene3D" id="3.90.180.10">
    <property type="entry name" value="Medium-chain alcohol dehydrogenases, catalytic domain"/>
    <property type="match status" value="1"/>
</dbReference>